<keyword evidence="2" id="KW-0378">Hydrolase</keyword>
<sequence>MTTRPTTGTLRAPGATLHYEVRGRGPLLLLIPGGTGGAAALDAVAGVLAADYRVAAYDPRGLARSPLDAPDAEQTVAEHATDAARLIDLLSPDEPARVFGASSGAIAALHLLTTRPERVTLAVAHEPPLLAALPDAQARRAELARVQHLFRTEGLAPALSAFTAMLLGTPGQPATLTLPPQAAARAEQTLAGLPYFLGRIVPPFMTYPPDLPHLRTLTPHLVLAHGTDSTSELPHRATTHLAALLPTAPTPFPGGHTGSTTHPAAFAEALLRALAAGPRDRHRQAVSQPS</sequence>
<keyword evidence="3" id="KW-1185">Reference proteome</keyword>
<dbReference type="RefSeq" id="WP_167980892.1">
    <property type="nucleotide sequence ID" value="NZ_JAATEJ010000001.1"/>
</dbReference>
<dbReference type="Pfam" id="PF00561">
    <property type="entry name" value="Abhydrolase_1"/>
    <property type="match status" value="1"/>
</dbReference>
<comment type="caution">
    <text evidence="2">The sequence shown here is derived from an EMBL/GenBank/DDBJ whole genome shotgun (WGS) entry which is preliminary data.</text>
</comment>
<proteinExistence type="predicted"/>
<dbReference type="SUPFAM" id="SSF53474">
    <property type="entry name" value="alpha/beta-Hydrolases"/>
    <property type="match status" value="1"/>
</dbReference>
<dbReference type="Proteomes" id="UP000734511">
    <property type="component" value="Unassembled WGS sequence"/>
</dbReference>
<organism evidence="2 3">
    <name type="scientific">Actinacidiphila epipremni</name>
    <dbReference type="NCBI Taxonomy" id="2053013"/>
    <lineage>
        <taxon>Bacteria</taxon>
        <taxon>Bacillati</taxon>
        <taxon>Actinomycetota</taxon>
        <taxon>Actinomycetes</taxon>
        <taxon>Kitasatosporales</taxon>
        <taxon>Streptomycetaceae</taxon>
        <taxon>Actinacidiphila</taxon>
    </lineage>
</organism>
<reference evidence="2 3" key="1">
    <citation type="submission" date="2020-03" db="EMBL/GenBank/DDBJ databases">
        <title>WGS of actinomycetes isolated from Thailand.</title>
        <authorList>
            <person name="Thawai C."/>
        </authorList>
    </citation>
    <scope>NUCLEOTIDE SEQUENCE [LARGE SCALE GENOMIC DNA]</scope>
    <source>
        <strain evidence="2 3">PRB2-1</strain>
    </source>
</reference>
<name>A0ABX0ZG85_9ACTN</name>
<dbReference type="PANTHER" id="PTHR43433:SF5">
    <property type="entry name" value="AB HYDROLASE-1 DOMAIN-CONTAINING PROTEIN"/>
    <property type="match status" value="1"/>
</dbReference>
<gene>
    <name evidence="2" type="ORF">HCN08_01145</name>
</gene>
<dbReference type="EMBL" id="JAATEJ010000001">
    <property type="protein sequence ID" value="NJP42030.1"/>
    <property type="molecule type" value="Genomic_DNA"/>
</dbReference>
<dbReference type="Gene3D" id="3.40.50.1820">
    <property type="entry name" value="alpha/beta hydrolase"/>
    <property type="match status" value="1"/>
</dbReference>
<evidence type="ECO:0000313" key="3">
    <source>
        <dbReference type="Proteomes" id="UP000734511"/>
    </source>
</evidence>
<dbReference type="PANTHER" id="PTHR43433">
    <property type="entry name" value="HYDROLASE, ALPHA/BETA FOLD FAMILY PROTEIN"/>
    <property type="match status" value="1"/>
</dbReference>
<evidence type="ECO:0000313" key="2">
    <source>
        <dbReference type="EMBL" id="NJP42030.1"/>
    </source>
</evidence>
<accession>A0ABX0ZG85</accession>
<feature type="domain" description="AB hydrolase-1" evidence="1">
    <location>
        <begin position="26"/>
        <end position="151"/>
    </location>
</feature>
<evidence type="ECO:0000259" key="1">
    <source>
        <dbReference type="Pfam" id="PF00561"/>
    </source>
</evidence>
<protein>
    <submittedName>
        <fullName evidence="2">Alpha/beta fold hydrolase</fullName>
    </submittedName>
</protein>
<dbReference type="GO" id="GO:0016787">
    <property type="term" value="F:hydrolase activity"/>
    <property type="evidence" value="ECO:0007669"/>
    <property type="project" value="UniProtKB-KW"/>
</dbReference>
<dbReference type="InterPro" id="IPR050471">
    <property type="entry name" value="AB_hydrolase"/>
</dbReference>
<dbReference type="InterPro" id="IPR000073">
    <property type="entry name" value="AB_hydrolase_1"/>
</dbReference>
<dbReference type="InterPro" id="IPR029058">
    <property type="entry name" value="AB_hydrolase_fold"/>
</dbReference>